<dbReference type="PANTHER" id="PTHR43394">
    <property type="entry name" value="ATP-DEPENDENT PERMEASE MDL1, MITOCHONDRIAL"/>
    <property type="match status" value="1"/>
</dbReference>
<feature type="transmembrane region" description="Helical" evidence="5">
    <location>
        <begin position="84"/>
        <end position="104"/>
    </location>
</feature>
<keyword evidence="4 5" id="KW-0472">Membrane</keyword>
<dbReference type="InterPro" id="IPR036640">
    <property type="entry name" value="ABC1_TM_sf"/>
</dbReference>
<dbReference type="GO" id="GO:0015421">
    <property type="term" value="F:ABC-type oligopeptide transporter activity"/>
    <property type="evidence" value="ECO:0007669"/>
    <property type="project" value="TreeGrafter"/>
</dbReference>
<dbReference type="InterPro" id="IPR011527">
    <property type="entry name" value="ABC1_TM_dom"/>
</dbReference>
<dbReference type="PANTHER" id="PTHR43394:SF4">
    <property type="entry name" value="TOXIN SECRETION ABC TRANSPORTER ATP-BINDING PROTEIN"/>
    <property type="match status" value="1"/>
</dbReference>
<protein>
    <submittedName>
        <fullName evidence="7">Putative ABC transport system ATP-binding protein</fullName>
    </submittedName>
</protein>
<feature type="transmembrane region" description="Helical" evidence="5">
    <location>
        <begin position="161"/>
        <end position="179"/>
    </location>
</feature>
<accession>A0A4R2L3X1</accession>
<evidence type="ECO:0000313" key="8">
    <source>
        <dbReference type="Proteomes" id="UP000294980"/>
    </source>
</evidence>
<keyword evidence="8" id="KW-1185">Reference proteome</keyword>
<dbReference type="GO" id="GO:0005886">
    <property type="term" value="C:plasma membrane"/>
    <property type="evidence" value="ECO:0007669"/>
    <property type="project" value="UniProtKB-SubCell"/>
</dbReference>
<feature type="transmembrane region" description="Helical" evidence="5">
    <location>
        <begin position="271"/>
        <end position="294"/>
    </location>
</feature>
<comment type="subcellular location">
    <subcellularLocation>
        <location evidence="1">Cell membrane</location>
        <topology evidence="1">Multi-pass membrane protein</topology>
    </subcellularLocation>
</comment>
<reference evidence="7 8" key="1">
    <citation type="submission" date="2019-03" db="EMBL/GenBank/DDBJ databases">
        <title>Genomic Encyclopedia of Type Strains, Phase IV (KMG-IV): sequencing the most valuable type-strain genomes for metagenomic binning, comparative biology and taxonomic classification.</title>
        <authorList>
            <person name="Goeker M."/>
        </authorList>
    </citation>
    <scope>NUCLEOTIDE SEQUENCE [LARGE SCALE GENOMIC DNA]</scope>
    <source>
        <strain evidence="7 8">DSM 23344</strain>
    </source>
</reference>
<dbReference type="EMBL" id="SLWX01000001">
    <property type="protein sequence ID" value="TCO78516.1"/>
    <property type="molecule type" value="Genomic_DNA"/>
</dbReference>
<dbReference type="AlphaFoldDB" id="A0A4R2L3X1"/>
<keyword evidence="2 5" id="KW-0812">Transmembrane</keyword>
<dbReference type="OrthoDB" id="311344at2"/>
<evidence type="ECO:0000256" key="1">
    <source>
        <dbReference type="ARBA" id="ARBA00004651"/>
    </source>
</evidence>
<dbReference type="InterPro" id="IPR027417">
    <property type="entry name" value="P-loop_NTPase"/>
</dbReference>
<evidence type="ECO:0000256" key="4">
    <source>
        <dbReference type="ARBA" id="ARBA00023136"/>
    </source>
</evidence>
<feature type="transmembrane region" description="Helical" evidence="5">
    <location>
        <begin position="46"/>
        <end position="72"/>
    </location>
</feature>
<evidence type="ECO:0000256" key="5">
    <source>
        <dbReference type="SAM" id="Phobius"/>
    </source>
</evidence>
<keyword evidence="3 5" id="KW-1133">Transmembrane helix</keyword>
<evidence type="ECO:0000256" key="2">
    <source>
        <dbReference type="ARBA" id="ARBA00022692"/>
    </source>
</evidence>
<dbReference type="PROSITE" id="PS50929">
    <property type="entry name" value="ABC_TM1F"/>
    <property type="match status" value="1"/>
</dbReference>
<evidence type="ECO:0000256" key="3">
    <source>
        <dbReference type="ARBA" id="ARBA00022989"/>
    </source>
</evidence>
<dbReference type="Pfam" id="PF00664">
    <property type="entry name" value="ABC_membrane"/>
    <property type="match status" value="1"/>
</dbReference>
<dbReference type="SUPFAM" id="SSF52540">
    <property type="entry name" value="P-loop containing nucleoside triphosphate hydrolases"/>
    <property type="match status" value="1"/>
</dbReference>
<comment type="caution">
    <text evidence="7">The sequence shown here is derived from an EMBL/GenBank/DDBJ whole genome shotgun (WGS) entry which is preliminary data.</text>
</comment>
<gene>
    <name evidence="7" type="ORF">EV688_101333</name>
</gene>
<dbReference type="Proteomes" id="UP000294980">
    <property type="component" value="Unassembled WGS sequence"/>
</dbReference>
<dbReference type="Gene3D" id="3.40.50.300">
    <property type="entry name" value="P-loop containing nucleotide triphosphate hydrolases"/>
    <property type="match status" value="1"/>
</dbReference>
<dbReference type="Gene3D" id="1.20.1560.10">
    <property type="entry name" value="ABC transporter type 1, transmembrane domain"/>
    <property type="match status" value="1"/>
</dbReference>
<feature type="transmembrane region" description="Helical" evidence="5">
    <location>
        <begin position="185"/>
        <end position="204"/>
    </location>
</feature>
<sequence>MSESEQQEAALPLNKRRRAFGAVESHYPLRDLAGWFRTLLGAERRYFWLAVIYGVAISGLTLAVPLAVQMLIDSIANTALVRPLVVLSVLLFGMLATSGVLSALRTYLMELYGRRVHARLMADFSLRAVYAQATFFENRKRDVLFDRYFDIMTLQRNVPELLIGAFAIFLQSIMGFIVVSFYHPVFLGFNLVLIVLIYLVWRIWGPAAIRTGIDLSDAKYEAAAWLDHLGSANSLYKSRTHIQYALSRSETLTARYIDQEKRHFRQTFAQTIALLFLYALASSLLLGLGGWLVIQGELSLGQLVAAELIMSAIFVGMAQFDSYLRRFYYVCMAVAEISELHEIPLESTDGESLSADGSFDLRFRDVHRTTRSREAHFHFTIPEGETVRVDAEEEVLQRMITSMLERNEAPEHGYITIGEVDIAACDIHGLRQYLMVERRPMIMDGSIADYLVLSGADRASRGEMFEMLRLVGIDEVVRELDQGLDTILSPIGLPLSAEEVLRLKLATALLACPRILVVGEVFGLVDRSVWERVLAYVAERPEMTFMLFSRDGTLPHVDRVLRLGWHDQVLEPPLESADSGTDDAGGADT</sequence>
<dbReference type="GO" id="GO:0005524">
    <property type="term" value="F:ATP binding"/>
    <property type="evidence" value="ECO:0007669"/>
    <property type="project" value="UniProtKB-KW"/>
</dbReference>
<name>A0A4R2L3X1_9GAMM</name>
<keyword evidence="7" id="KW-0547">Nucleotide-binding</keyword>
<proteinExistence type="predicted"/>
<dbReference type="InterPro" id="IPR039421">
    <property type="entry name" value="Type_1_exporter"/>
</dbReference>
<keyword evidence="7" id="KW-0067">ATP-binding</keyword>
<feature type="domain" description="ABC transmembrane type-1" evidence="6">
    <location>
        <begin position="48"/>
        <end position="320"/>
    </location>
</feature>
<feature type="transmembrane region" description="Helical" evidence="5">
    <location>
        <begin position="300"/>
        <end position="318"/>
    </location>
</feature>
<dbReference type="SUPFAM" id="SSF90123">
    <property type="entry name" value="ABC transporter transmembrane region"/>
    <property type="match status" value="1"/>
</dbReference>
<dbReference type="RefSeq" id="WP_117316703.1">
    <property type="nucleotide sequence ID" value="NZ_QQSW01000006.1"/>
</dbReference>
<evidence type="ECO:0000259" key="6">
    <source>
        <dbReference type="PROSITE" id="PS50929"/>
    </source>
</evidence>
<evidence type="ECO:0000313" key="7">
    <source>
        <dbReference type="EMBL" id="TCO78516.1"/>
    </source>
</evidence>
<organism evidence="7 8">
    <name type="scientific">Chromatocurvus halotolerans</name>
    <dbReference type="NCBI Taxonomy" id="1132028"/>
    <lineage>
        <taxon>Bacteria</taxon>
        <taxon>Pseudomonadati</taxon>
        <taxon>Pseudomonadota</taxon>
        <taxon>Gammaproteobacteria</taxon>
        <taxon>Cellvibrionales</taxon>
        <taxon>Halieaceae</taxon>
        <taxon>Chromatocurvus</taxon>
    </lineage>
</organism>